<accession>A0ABN8NSQ0</accession>
<evidence type="ECO:0000313" key="2">
    <source>
        <dbReference type="EMBL" id="CAH3120785.1"/>
    </source>
</evidence>
<gene>
    <name evidence="2" type="ORF">PLOB_00028287</name>
</gene>
<evidence type="ECO:0000256" key="1">
    <source>
        <dbReference type="SAM" id="MobiDB-lite"/>
    </source>
</evidence>
<proteinExistence type="predicted"/>
<protein>
    <submittedName>
        <fullName evidence="2">Uncharacterized protein</fullName>
    </submittedName>
</protein>
<feature type="region of interest" description="Disordered" evidence="1">
    <location>
        <begin position="1"/>
        <end position="27"/>
    </location>
</feature>
<keyword evidence="3" id="KW-1185">Reference proteome</keyword>
<dbReference type="EMBL" id="CALNXK010000035">
    <property type="protein sequence ID" value="CAH3120785.1"/>
    <property type="molecule type" value="Genomic_DNA"/>
</dbReference>
<sequence>MFTGSDMPNDHARSQSEEEVPITMQSNADFNAVQQKLAVKKPFYKGIFKTGKERKGDNNLSDSDGLFFKHTYNREVLIDFPPEQRTRQVVNHYGQEKPSERANRLLTRSKKKHDVRNKGYDEEGPAKMLNVGRVTVTAPTRV</sequence>
<organism evidence="2 3">
    <name type="scientific">Porites lobata</name>
    <dbReference type="NCBI Taxonomy" id="104759"/>
    <lineage>
        <taxon>Eukaryota</taxon>
        <taxon>Metazoa</taxon>
        <taxon>Cnidaria</taxon>
        <taxon>Anthozoa</taxon>
        <taxon>Hexacorallia</taxon>
        <taxon>Scleractinia</taxon>
        <taxon>Fungiina</taxon>
        <taxon>Poritidae</taxon>
        <taxon>Porites</taxon>
    </lineage>
</organism>
<name>A0ABN8NSQ0_9CNID</name>
<dbReference type="Proteomes" id="UP001159405">
    <property type="component" value="Unassembled WGS sequence"/>
</dbReference>
<comment type="caution">
    <text evidence="2">The sequence shown here is derived from an EMBL/GenBank/DDBJ whole genome shotgun (WGS) entry which is preliminary data.</text>
</comment>
<reference evidence="2 3" key="1">
    <citation type="submission" date="2022-05" db="EMBL/GenBank/DDBJ databases">
        <authorList>
            <consortium name="Genoscope - CEA"/>
            <person name="William W."/>
        </authorList>
    </citation>
    <scope>NUCLEOTIDE SEQUENCE [LARGE SCALE GENOMIC DNA]</scope>
</reference>
<evidence type="ECO:0000313" key="3">
    <source>
        <dbReference type="Proteomes" id="UP001159405"/>
    </source>
</evidence>